<dbReference type="EMBL" id="BSXS01001812">
    <property type="protein sequence ID" value="GME77329.1"/>
    <property type="molecule type" value="Genomic_DNA"/>
</dbReference>
<evidence type="ECO:0000313" key="1">
    <source>
        <dbReference type="EMBL" id="GME77329.1"/>
    </source>
</evidence>
<sequence length="631" mass="72246">MSSSGVKPASKRPRIRSPRACQYCNRKKVKCDVNKKNYPSEKCSNCQYMKIDCVLMEKKRKKKKPVYVSKMDVVDPIVNHKANDDHQLSSSDKSKSTTSNSGTEPVNQRISSSSSTDTDPNSFNSDEERNRQEELDGKQEEKSPIIDHFNQDSKEQLQQHKSTKTQTSLSDEPVNVNAQDYFLTEIDKSILPRFSHILNSHSGYRHSLQNYFERAQKVTIGDLISKHGSLMLEAVDCFRLPNEKDCKRYIKSYFENFQLIYPCLTKSKFDKDFEDLTRPKSLVLLLAVLSVGCRLLAEDENELAIARLLYEKAVVVSDANIETNPFYLATSLFILSMMPSMHPSPTTMEDGLRDAIRVACSFGVNKNMDQDSTLSEEDKSSRKRLFWILLVMDTAYALTITKNYNINIRTITVNTLTPADFEDVGADKEASFSTYFYAAELSLFYDKFTKLQQTANISALKCQPYMSWVRELNGLVGQLYDILKDFHTSQLSYDGYLLRLYLYTVDMFVQRVNLFRFYSVLGRAIQTEKVTPGSSHYLELEDLDHSFCWDRSAYAITECIDMIIKFGPGFKPLYAYTQNVLYLMFQMGVDLLPYLFHKDESIRQMAQSGLDKVIPLLDDIAESDLSGLCVS</sequence>
<protein>
    <submittedName>
        <fullName evidence="1">Unnamed protein product</fullName>
    </submittedName>
</protein>
<evidence type="ECO:0000313" key="2">
    <source>
        <dbReference type="Proteomes" id="UP001165064"/>
    </source>
</evidence>
<name>A0ACB5SZ54_AMBMO</name>
<comment type="caution">
    <text evidence="1">The sequence shown here is derived from an EMBL/GenBank/DDBJ whole genome shotgun (WGS) entry which is preliminary data.</text>
</comment>
<reference evidence="1" key="1">
    <citation type="submission" date="2023-04" db="EMBL/GenBank/DDBJ databases">
        <title>Ambrosiozyma monospora NBRC 10751.</title>
        <authorList>
            <person name="Ichikawa N."/>
            <person name="Sato H."/>
            <person name="Tonouchi N."/>
        </authorList>
    </citation>
    <scope>NUCLEOTIDE SEQUENCE</scope>
    <source>
        <strain evidence="1">NBRC 10751</strain>
    </source>
</reference>
<dbReference type="Proteomes" id="UP001165064">
    <property type="component" value="Unassembled WGS sequence"/>
</dbReference>
<proteinExistence type="predicted"/>
<gene>
    <name evidence="1" type="ORF">Amon02_000298700</name>
</gene>
<accession>A0ACB5SZ54</accession>
<organism evidence="1 2">
    <name type="scientific">Ambrosiozyma monospora</name>
    <name type="common">Yeast</name>
    <name type="synonym">Endomycopsis monosporus</name>
    <dbReference type="NCBI Taxonomy" id="43982"/>
    <lineage>
        <taxon>Eukaryota</taxon>
        <taxon>Fungi</taxon>
        <taxon>Dikarya</taxon>
        <taxon>Ascomycota</taxon>
        <taxon>Saccharomycotina</taxon>
        <taxon>Pichiomycetes</taxon>
        <taxon>Pichiales</taxon>
        <taxon>Pichiaceae</taxon>
        <taxon>Ambrosiozyma</taxon>
    </lineage>
</organism>
<keyword evidence="2" id="KW-1185">Reference proteome</keyword>